<gene>
    <name evidence="1" type="ORF">H9907_05285</name>
</gene>
<dbReference type="EMBL" id="DWUR01000087">
    <property type="protein sequence ID" value="HJD49494.1"/>
    <property type="molecule type" value="Genomic_DNA"/>
</dbReference>
<reference evidence="1" key="1">
    <citation type="journal article" date="2021" name="PeerJ">
        <title>Extensive microbial diversity within the chicken gut microbiome revealed by metagenomics and culture.</title>
        <authorList>
            <person name="Gilroy R."/>
            <person name="Ravi A."/>
            <person name="Getino M."/>
            <person name="Pursley I."/>
            <person name="Horton D.L."/>
            <person name="Alikhan N.F."/>
            <person name="Baker D."/>
            <person name="Gharbi K."/>
            <person name="Hall N."/>
            <person name="Watson M."/>
            <person name="Adriaenssens E.M."/>
            <person name="Foster-Nyarko E."/>
            <person name="Jarju S."/>
            <person name="Secka A."/>
            <person name="Antonio M."/>
            <person name="Oren A."/>
            <person name="Chaudhuri R.R."/>
            <person name="La Ragione R."/>
            <person name="Hildebrand F."/>
            <person name="Pallen M.J."/>
        </authorList>
    </citation>
    <scope>NUCLEOTIDE SEQUENCE</scope>
    <source>
        <strain evidence="1">5925</strain>
    </source>
</reference>
<organism evidence="1 2">
    <name type="scientific">Candidatus Corynebacterium intestinavium</name>
    <dbReference type="NCBI Taxonomy" id="2838531"/>
    <lineage>
        <taxon>Bacteria</taxon>
        <taxon>Bacillati</taxon>
        <taxon>Actinomycetota</taxon>
        <taxon>Actinomycetes</taxon>
        <taxon>Mycobacteriales</taxon>
        <taxon>Corynebacteriaceae</taxon>
        <taxon>Corynebacterium</taxon>
    </lineage>
</organism>
<comment type="caution">
    <text evidence="1">The sequence shown here is derived from an EMBL/GenBank/DDBJ whole genome shotgun (WGS) entry which is preliminary data.</text>
</comment>
<dbReference type="Proteomes" id="UP000823907">
    <property type="component" value="Unassembled WGS sequence"/>
</dbReference>
<proteinExistence type="predicted"/>
<name>A0A9D2ZRD3_9CORY</name>
<evidence type="ECO:0000313" key="2">
    <source>
        <dbReference type="Proteomes" id="UP000823907"/>
    </source>
</evidence>
<sequence length="81" mass="8243">MNSSSARRFRWLALALIAISGALLSLGSIAVPDSQTATLPDGFDSTRVAAEREAASDHQGGATATALVLFTGDIGANRAAL</sequence>
<protein>
    <submittedName>
        <fullName evidence="1">MMPL family transporter</fullName>
    </submittedName>
</protein>
<evidence type="ECO:0000313" key="1">
    <source>
        <dbReference type="EMBL" id="HJD49494.1"/>
    </source>
</evidence>
<dbReference type="AlphaFoldDB" id="A0A9D2ZRD3"/>
<reference evidence="1" key="2">
    <citation type="submission" date="2021-04" db="EMBL/GenBank/DDBJ databases">
        <authorList>
            <person name="Gilroy R."/>
        </authorList>
    </citation>
    <scope>NUCLEOTIDE SEQUENCE</scope>
    <source>
        <strain evidence="1">5925</strain>
    </source>
</reference>
<feature type="non-terminal residue" evidence="1">
    <location>
        <position position="81"/>
    </location>
</feature>
<accession>A0A9D2ZRD3</accession>